<reference evidence="2 3" key="1">
    <citation type="journal article" date="2015" name="Nature">
        <title>rRNA introns, odd ribosomes, and small enigmatic genomes across a large radiation of phyla.</title>
        <authorList>
            <person name="Brown C.T."/>
            <person name="Hug L.A."/>
            <person name="Thomas B.C."/>
            <person name="Sharon I."/>
            <person name="Castelle C.J."/>
            <person name="Singh A."/>
            <person name="Wilkins M.J."/>
            <person name="Williams K.H."/>
            <person name="Banfield J.F."/>
        </authorList>
    </citation>
    <scope>NUCLEOTIDE SEQUENCE [LARGE SCALE GENOMIC DNA]</scope>
</reference>
<feature type="region of interest" description="Disordered" evidence="1">
    <location>
        <begin position="69"/>
        <end position="94"/>
    </location>
</feature>
<protein>
    <submittedName>
        <fullName evidence="2">Uncharacterized protein</fullName>
    </submittedName>
</protein>
<feature type="compositionally biased region" description="Basic and acidic residues" evidence="1">
    <location>
        <begin position="69"/>
        <end position="79"/>
    </location>
</feature>
<gene>
    <name evidence="2" type="ORF">UT23_C0009G0009</name>
</gene>
<evidence type="ECO:0000256" key="1">
    <source>
        <dbReference type="SAM" id="MobiDB-lite"/>
    </source>
</evidence>
<dbReference type="AlphaFoldDB" id="A0A0G0MBF8"/>
<evidence type="ECO:0000313" key="2">
    <source>
        <dbReference type="EMBL" id="KKQ97680.1"/>
    </source>
</evidence>
<comment type="caution">
    <text evidence="2">The sequence shown here is derived from an EMBL/GenBank/DDBJ whole genome shotgun (WGS) entry which is preliminary data.</text>
</comment>
<sequence>MIFDTNIQIFYISFLKDYTHNPKGGDESMNERRRVPGRLAFVTAVLELANKVERGEVVMLGNGRLSTHEADKLGARLQDEQNQNSQENQTPTQR</sequence>
<organism evidence="2 3">
    <name type="scientific">Candidatus Woesebacteria bacterium GW2011_GWA1_39_12</name>
    <dbReference type="NCBI Taxonomy" id="1618549"/>
    <lineage>
        <taxon>Bacteria</taxon>
        <taxon>Candidatus Woeseibacteriota</taxon>
    </lineage>
</organism>
<evidence type="ECO:0000313" key="3">
    <source>
        <dbReference type="Proteomes" id="UP000034325"/>
    </source>
</evidence>
<proteinExistence type="predicted"/>
<dbReference type="Proteomes" id="UP000034325">
    <property type="component" value="Unassembled WGS sequence"/>
</dbReference>
<feature type="compositionally biased region" description="Low complexity" evidence="1">
    <location>
        <begin position="80"/>
        <end position="94"/>
    </location>
</feature>
<name>A0A0G0MBF8_9BACT</name>
<accession>A0A0G0MBF8</accession>
<dbReference type="EMBL" id="LBWA01000009">
    <property type="protein sequence ID" value="KKQ97680.1"/>
    <property type="molecule type" value="Genomic_DNA"/>
</dbReference>